<dbReference type="AlphaFoldDB" id="A0A7W8JTN9"/>
<dbReference type="InterPro" id="IPR036188">
    <property type="entry name" value="FAD/NAD-bd_sf"/>
</dbReference>
<proteinExistence type="predicted"/>
<accession>A0A7W8JTN9</accession>
<dbReference type="SUPFAM" id="SSF51905">
    <property type="entry name" value="FAD/NAD(P)-binding domain"/>
    <property type="match status" value="1"/>
</dbReference>
<comment type="caution">
    <text evidence="1">The sequence shown here is derived from an EMBL/GenBank/DDBJ whole genome shotgun (WGS) entry which is preliminary data.</text>
</comment>
<keyword evidence="1" id="KW-0670">Pyruvate</keyword>
<evidence type="ECO:0000313" key="2">
    <source>
        <dbReference type="Proteomes" id="UP000552709"/>
    </source>
</evidence>
<dbReference type="Proteomes" id="UP000552709">
    <property type="component" value="Unassembled WGS sequence"/>
</dbReference>
<protein>
    <submittedName>
        <fullName evidence="1">Pyruvate/2-oxoglutarate dehydrogenase complex dihydrolipoamide dehydrogenase (E3) component</fullName>
    </submittedName>
</protein>
<evidence type="ECO:0000313" key="1">
    <source>
        <dbReference type="EMBL" id="MBB5363042.1"/>
    </source>
</evidence>
<keyword evidence="2" id="KW-1185">Reference proteome</keyword>
<dbReference type="Gene3D" id="3.50.50.60">
    <property type="entry name" value="FAD/NAD(P)-binding domain"/>
    <property type="match status" value="1"/>
</dbReference>
<dbReference type="RefSeq" id="WP_184131176.1">
    <property type="nucleotide sequence ID" value="NZ_JACHFL010000004.1"/>
</dbReference>
<name>A0A7W8JTN9_9DEIO</name>
<sequence length="89" mass="9345">MAVGKAPRVQRLGMEVIGAKFDDQGLKVRSNMQSTSYSHLCGAGDVVGGPMFTHGATALCAPATRVGDIPCVTHTKPEIAHWSPTQAQP</sequence>
<gene>
    <name evidence="1" type="ORF">HNQ08_002140</name>
</gene>
<reference evidence="1 2" key="1">
    <citation type="submission" date="2020-08" db="EMBL/GenBank/DDBJ databases">
        <title>Genomic Encyclopedia of Type Strains, Phase IV (KMG-IV): sequencing the most valuable type-strain genomes for metagenomic binning, comparative biology and taxonomic classification.</title>
        <authorList>
            <person name="Goeker M."/>
        </authorList>
    </citation>
    <scope>NUCLEOTIDE SEQUENCE [LARGE SCALE GENOMIC DNA]</scope>
    <source>
        <strain evidence="1 2">DSM 27939</strain>
    </source>
</reference>
<organism evidence="1 2">
    <name type="scientific">Deinococcus humi</name>
    <dbReference type="NCBI Taxonomy" id="662880"/>
    <lineage>
        <taxon>Bacteria</taxon>
        <taxon>Thermotogati</taxon>
        <taxon>Deinococcota</taxon>
        <taxon>Deinococci</taxon>
        <taxon>Deinococcales</taxon>
        <taxon>Deinococcaceae</taxon>
        <taxon>Deinococcus</taxon>
    </lineage>
</organism>
<dbReference type="EMBL" id="JACHFL010000004">
    <property type="protein sequence ID" value="MBB5363042.1"/>
    <property type="molecule type" value="Genomic_DNA"/>
</dbReference>